<organism evidence="2 3">
    <name type="scientific">Ciona savignyi</name>
    <name type="common">Pacific transparent sea squirt</name>
    <dbReference type="NCBI Taxonomy" id="51511"/>
    <lineage>
        <taxon>Eukaryota</taxon>
        <taxon>Metazoa</taxon>
        <taxon>Chordata</taxon>
        <taxon>Tunicata</taxon>
        <taxon>Ascidiacea</taxon>
        <taxon>Phlebobranchia</taxon>
        <taxon>Cionidae</taxon>
        <taxon>Ciona</taxon>
    </lineage>
</organism>
<evidence type="ECO:0000256" key="1">
    <source>
        <dbReference type="SAM" id="MobiDB-lite"/>
    </source>
</evidence>
<reference evidence="2" key="2">
    <citation type="submission" date="2025-08" db="UniProtKB">
        <authorList>
            <consortium name="Ensembl"/>
        </authorList>
    </citation>
    <scope>IDENTIFICATION</scope>
</reference>
<dbReference type="InParanoid" id="H2ZIC4"/>
<evidence type="ECO:0000313" key="3">
    <source>
        <dbReference type="Proteomes" id="UP000007875"/>
    </source>
</evidence>
<name>H2ZIC4_CIOSA</name>
<feature type="compositionally biased region" description="Basic and acidic residues" evidence="1">
    <location>
        <begin position="145"/>
        <end position="188"/>
    </location>
</feature>
<dbReference type="Ensembl" id="ENSCSAVT00000017529.1">
    <property type="protein sequence ID" value="ENSCSAVP00000017340.1"/>
    <property type="gene ID" value="ENSCSAVG00000010207.1"/>
</dbReference>
<accession>H2ZIC4</accession>
<dbReference type="HOGENOM" id="CLU_1377689_0_0_1"/>
<feature type="compositionally biased region" description="Basic residues" evidence="1">
    <location>
        <begin position="76"/>
        <end position="90"/>
    </location>
</feature>
<proteinExistence type="predicted"/>
<reference evidence="3" key="1">
    <citation type="submission" date="2003-08" db="EMBL/GenBank/DDBJ databases">
        <authorList>
            <person name="Birren B."/>
            <person name="Nusbaum C."/>
            <person name="Abebe A."/>
            <person name="Abouelleil A."/>
            <person name="Adekoya E."/>
            <person name="Ait-zahra M."/>
            <person name="Allen N."/>
            <person name="Allen T."/>
            <person name="An P."/>
            <person name="Anderson M."/>
            <person name="Anderson S."/>
            <person name="Arachchi H."/>
            <person name="Armbruster J."/>
            <person name="Bachantsang P."/>
            <person name="Baldwin J."/>
            <person name="Barry A."/>
            <person name="Bayul T."/>
            <person name="Blitshsteyn B."/>
            <person name="Bloom T."/>
            <person name="Blye J."/>
            <person name="Boguslavskiy L."/>
            <person name="Borowsky M."/>
            <person name="Boukhgalter B."/>
            <person name="Brunache A."/>
            <person name="Butler J."/>
            <person name="Calixte N."/>
            <person name="Calvo S."/>
            <person name="Camarata J."/>
            <person name="Campo K."/>
            <person name="Chang J."/>
            <person name="Cheshatsang Y."/>
            <person name="Citroen M."/>
            <person name="Collymore A."/>
            <person name="Considine T."/>
            <person name="Cook A."/>
            <person name="Cooke P."/>
            <person name="Corum B."/>
            <person name="Cuomo C."/>
            <person name="David R."/>
            <person name="Dawoe T."/>
            <person name="Degray S."/>
            <person name="Dodge S."/>
            <person name="Dooley K."/>
            <person name="Dorje P."/>
            <person name="Dorjee K."/>
            <person name="Dorris L."/>
            <person name="Duffey N."/>
            <person name="Dupes A."/>
            <person name="Elkins T."/>
            <person name="Engels R."/>
            <person name="Erickson J."/>
            <person name="Farina A."/>
            <person name="Faro S."/>
            <person name="Ferreira P."/>
            <person name="Fischer H."/>
            <person name="Fitzgerald M."/>
            <person name="Foley K."/>
            <person name="Gage D."/>
            <person name="Galagan J."/>
            <person name="Gearin G."/>
            <person name="Gnerre S."/>
            <person name="Gnirke A."/>
            <person name="Goyette A."/>
            <person name="Graham J."/>
            <person name="Grandbois E."/>
            <person name="Gyaltsen K."/>
            <person name="Hafez N."/>
            <person name="Hagopian D."/>
            <person name="Hagos B."/>
            <person name="Hall J."/>
            <person name="Hatcher B."/>
            <person name="Heller A."/>
            <person name="Higgins H."/>
            <person name="Honan T."/>
            <person name="Horn A."/>
            <person name="Houde N."/>
            <person name="Hughes L."/>
            <person name="Hulme W."/>
            <person name="Husby E."/>
            <person name="Iliev I."/>
            <person name="Jaffe D."/>
            <person name="Jones C."/>
            <person name="Kamal M."/>
            <person name="Kamat A."/>
            <person name="Kamvysselis M."/>
            <person name="Karlsson E."/>
            <person name="Kells C."/>
            <person name="Kieu A."/>
            <person name="Kisner P."/>
            <person name="Kodira C."/>
            <person name="Kulbokas E."/>
            <person name="Labutti K."/>
            <person name="Lama D."/>
            <person name="Landers T."/>
            <person name="Leger J."/>
            <person name="Levine S."/>
            <person name="Lewis D."/>
            <person name="Lewis T."/>
            <person name="Lindblad-toh K."/>
            <person name="Liu X."/>
            <person name="Lokyitsang T."/>
            <person name="Lokyitsang Y."/>
            <person name="Lucien O."/>
            <person name="Lui A."/>
            <person name="Ma L.J."/>
            <person name="Mabbitt R."/>
            <person name="Macdonald J."/>
            <person name="Maclean C."/>
            <person name="Major J."/>
            <person name="Manning J."/>
            <person name="Marabella R."/>
            <person name="Maru K."/>
            <person name="Matthews C."/>
            <person name="Mauceli E."/>
            <person name="Mccarthy M."/>
            <person name="Mcdonough S."/>
            <person name="Mcghee T."/>
            <person name="Meldrim J."/>
            <person name="Meneus L."/>
            <person name="Mesirov J."/>
            <person name="Mihalev A."/>
            <person name="Mihova T."/>
            <person name="Mikkelsen T."/>
            <person name="Mlenga V."/>
            <person name="Moru K."/>
            <person name="Mozes J."/>
            <person name="Mulrain L."/>
            <person name="Munson G."/>
            <person name="Naylor J."/>
            <person name="Newes C."/>
            <person name="Nguyen C."/>
            <person name="Nguyen N."/>
            <person name="Nguyen T."/>
            <person name="Nicol R."/>
            <person name="Nielsen C."/>
            <person name="Nizzari M."/>
            <person name="Norbu C."/>
            <person name="Norbu N."/>
            <person name="O'donnell P."/>
            <person name="Okoawo O."/>
            <person name="O'leary S."/>
            <person name="Omotosho B."/>
            <person name="O'neill K."/>
            <person name="Osman S."/>
            <person name="Parker S."/>
            <person name="Perrin D."/>
            <person name="Phunkhang P."/>
            <person name="Piqani B."/>
            <person name="Purcell S."/>
            <person name="Rachupka T."/>
            <person name="Ramasamy U."/>
            <person name="Rameau R."/>
            <person name="Ray V."/>
            <person name="Raymond C."/>
            <person name="Retta R."/>
            <person name="Richardson S."/>
            <person name="Rise C."/>
            <person name="Rodriguez J."/>
            <person name="Rogers J."/>
            <person name="Rogov P."/>
            <person name="Rutman M."/>
            <person name="Schupbach R."/>
            <person name="Seaman C."/>
            <person name="Settipalli S."/>
            <person name="Sharpe T."/>
            <person name="Sheridan J."/>
            <person name="Sherpa N."/>
            <person name="Shi J."/>
            <person name="Smirnov S."/>
            <person name="Smith C."/>
            <person name="Sougnez C."/>
            <person name="Spencer B."/>
            <person name="Stalker J."/>
            <person name="Stange-thomann N."/>
            <person name="Stavropoulos S."/>
            <person name="Stetson K."/>
            <person name="Stone C."/>
            <person name="Stone S."/>
            <person name="Stubbs M."/>
            <person name="Talamas J."/>
            <person name="Tchuinga P."/>
            <person name="Tenzing P."/>
            <person name="Tesfaye S."/>
            <person name="Theodore J."/>
            <person name="Thoulutsang Y."/>
            <person name="Topham K."/>
            <person name="Towey S."/>
            <person name="Tsamla T."/>
            <person name="Tsomo N."/>
            <person name="Vallee D."/>
            <person name="Vassiliev H."/>
            <person name="Venkataraman V."/>
            <person name="Vinson J."/>
            <person name="Vo A."/>
            <person name="Wade C."/>
            <person name="Wang S."/>
            <person name="Wangchuk T."/>
            <person name="Wangdi T."/>
            <person name="Whittaker C."/>
            <person name="Wilkinson J."/>
            <person name="Wu Y."/>
            <person name="Wyman D."/>
            <person name="Yadav S."/>
            <person name="Yang S."/>
            <person name="Yang X."/>
            <person name="Yeager S."/>
            <person name="Yee E."/>
            <person name="Young G."/>
            <person name="Zainoun J."/>
            <person name="Zembeck L."/>
            <person name="Zimmer A."/>
            <person name="Zody M."/>
            <person name="Lander E."/>
        </authorList>
    </citation>
    <scope>NUCLEOTIDE SEQUENCE [LARGE SCALE GENOMIC DNA]</scope>
</reference>
<feature type="compositionally biased region" description="Basic and acidic residues" evidence="1">
    <location>
        <begin position="102"/>
        <end position="138"/>
    </location>
</feature>
<dbReference type="Proteomes" id="UP000007875">
    <property type="component" value="Unassembled WGS sequence"/>
</dbReference>
<feature type="compositionally biased region" description="Polar residues" evidence="1">
    <location>
        <begin position="37"/>
        <end position="48"/>
    </location>
</feature>
<evidence type="ECO:0000313" key="2">
    <source>
        <dbReference type="Ensembl" id="ENSCSAVP00000017340.1"/>
    </source>
</evidence>
<sequence>MDQDVPNEKDDALLDLERRKALLQAQLMDDALEDGEISSQEQTSNGENTMHETECESDSSSENKVIVIEDDETEVKKKKKDKKKSKHRSISPKMSSPTRRNGSYDDKTRSRRDRVKDSDTDLKKGTEKRNSLRKESSHRGSSTHRRSDSRSRVERHSRDRSSYNERDRRERDNERFSRSRMSGREAIHHSAHGIARFI</sequence>
<dbReference type="AlphaFoldDB" id="H2ZIC4"/>
<reference evidence="2" key="3">
    <citation type="submission" date="2025-09" db="UniProtKB">
        <authorList>
            <consortium name="Ensembl"/>
        </authorList>
    </citation>
    <scope>IDENTIFICATION</scope>
</reference>
<protein>
    <submittedName>
        <fullName evidence="2">Uncharacterized protein</fullName>
    </submittedName>
</protein>
<feature type="compositionally biased region" description="Polar residues" evidence="1">
    <location>
        <begin position="92"/>
        <end position="101"/>
    </location>
</feature>
<feature type="region of interest" description="Disordered" evidence="1">
    <location>
        <begin position="31"/>
        <end position="198"/>
    </location>
</feature>
<keyword evidence="3" id="KW-1185">Reference proteome</keyword>